<accession>J9DHE3</accession>
<dbReference type="InParanoid" id="J9DHE3"/>
<proteinExistence type="predicted"/>
<gene>
    <name evidence="1" type="ORF">EDEG_03522</name>
</gene>
<dbReference type="EMBL" id="AFBI03000095">
    <property type="protein sequence ID" value="EJW02025.1"/>
    <property type="molecule type" value="Genomic_DNA"/>
</dbReference>
<dbReference type="AlphaFoldDB" id="J9DHE3"/>
<evidence type="ECO:0000313" key="2">
    <source>
        <dbReference type="Proteomes" id="UP000003163"/>
    </source>
</evidence>
<dbReference type="Proteomes" id="UP000003163">
    <property type="component" value="Unassembled WGS sequence"/>
</dbReference>
<reference evidence="2" key="2">
    <citation type="submission" date="2015-07" db="EMBL/GenBank/DDBJ databases">
        <title>Contrasting host-pathogen interactions and genome evolution in two generalist and specialist microsporidian pathogens of mosquitoes.</title>
        <authorList>
            <consortium name="The Broad Institute Genomics Platform"/>
            <consortium name="The Broad Institute Genome Sequencing Center for Infectious Disease"/>
            <person name="Cuomo C.A."/>
            <person name="Sanscrainte N.D."/>
            <person name="Goldberg J.M."/>
            <person name="Heiman D."/>
            <person name="Young S."/>
            <person name="Zeng Q."/>
            <person name="Becnel J.J."/>
            <person name="Birren B.W."/>
        </authorList>
    </citation>
    <scope>NUCLEOTIDE SEQUENCE [LARGE SCALE GENOMIC DNA]</scope>
    <source>
        <strain evidence="2">USNM 41457</strain>
    </source>
</reference>
<organism evidence="1 2">
    <name type="scientific">Edhazardia aedis (strain USNM 41457)</name>
    <name type="common">Microsporidian parasite</name>
    <dbReference type="NCBI Taxonomy" id="1003232"/>
    <lineage>
        <taxon>Eukaryota</taxon>
        <taxon>Fungi</taxon>
        <taxon>Fungi incertae sedis</taxon>
        <taxon>Microsporidia</taxon>
        <taxon>Edhazardia</taxon>
    </lineage>
</organism>
<keyword evidence="2" id="KW-1185">Reference proteome</keyword>
<comment type="caution">
    <text evidence="1">The sequence shown here is derived from an EMBL/GenBank/DDBJ whole genome shotgun (WGS) entry which is preliminary data.</text>
</comment>
<reference evidence="1 2" key="1">
    <citation type="submission" date="2011-08" db="EMBL/GenBank/DDBJ databases">
        <authorList>
            <person name="Liu Z.J."/>
            <person name="Shi F.L."/>
            <person name="Lu J.Q."/>
            <person name="Li M."/>
            <person name="Wang Z.L."/>
        </authorList>
    </citation>
    <scope>NUCLEOTIDE SEQUENCE [LARGE SCALE GENOMIC DNA]</scope>
    <source>
        <strain evidence="1 2">USNM 41457</strain>
    </source>
</reference>
<protein>
    <submittedName>
        <fullName evidence="1">Uncharacterized protein</fullName>
    </submittedName>
</protein>
<name>J9DHE3_EDHAE</name>
<sequence>MKNKDENRLQKNKINNRFIKYSFFFDKILDFYKMDLNSFYNTFFLVCFASYSQEYFINEFIFICKKNSFDYFSNKKLSLEQQIFVQHLFIDINSMYITMWRKKELVYRY</sequence>
<evidence type="ECO:0000313" key="1">
    <source>
        <dbReference type="EMBL" id="EJW02025.1"/>
    </source>
</evidence>
<dbReference type="VEuPathDB" id="MicrosporidiaDB:EDEG_03522"/>
<dbReference type="HOGENOM" id="CLU_2183904_0_0_1"/>